<evidence type="ECO:0000313" key="1">
    <source>
        <dbReference type="EMBL" id="KAJ8031139.1"/>
    </source>
</evidence>
<dbReference type="EMBL" id="JAIZAY010000013">
    <property type="protein sequence ID" value="KAJ8031139.1"/>
    <property type="molecule type" value="Genomic_DNA"/>
</dbReference>
<evidence type="ECO:0000313" key="2">
    <source>
        <dbReference type="Proteomes" id="UP001152320"/>
    </source>
</evidence>
<sequence>MIPNHPKLPEIKVLWQSFGEIMLNVKSAGTTDETSLAEKCKEWVTLFCKVYQAKDVTPYMHILMFHIPESIRIHGNINVFSQQGMEKMNDFVTSWYFRSSNHNKVEALEQILMKQNRTECLAFTCERGPRFIVRCGICQERGHNKRSCKLIR</sequence>
<gene>
    <name evidence="1" type="ORF">HOLleu_27773</name>
</gene>
<dbReference type="OrthoDB" id="5985028at2759"/>
<keyword evidence="2" id="KW-1185">Reference proteome</keyword>
<proteinExistence type="predicted"/>
<dbReference type="Proteomes" id="UP001152320">
    <property type="component" value="Chromosome 13"/>
</dbReference>
<accession>A0A9Q1H2K2</accession>
<comment type="caution">
    <text evidence="1">The sequence shown here is derived from an EMBL/GenBank/DDBJ whole genome shotgun (WGS) entry which is preliminary data.</text>
</comment>
<protein>
    <submittedName>
        <fullName evidence="1">Uncharacterized protein</fullName>
    </submittedName>
</protein>
<dbReference type="AlphaFoldDB" id="A0A9Q1H2K2"/>
<reference evidence="1" key="1">
    <citation type="submission" date="2021-10" db="EMBL/GenBank/DDBJ databases">
        <title>Tropical sea cucumber genome reveals ecological adaptation and Cuvierian tubules defense mechanism.</title>
        <authorList>
            <person name="Chen T."/>
        </authorList>
    </citation>
    <scope>NUCLEOTIDE SEQUENCE</scope>
    <source>
        <strain evidence="1">Nanhai2018</strain>
        <tissue evidence="1">Muscle</tissue>
    </source>
</reference>
<organism evidence="1 2">
    <name type="scientific">Holothuria leucospilota</name>
    <name type="common">Black long sea cucumber</name>
    <name type="synonym">Mertensiothuria leucospilota</name>
    <dbReference type="NCBI Taxonomy" id="206669"/>
    <lineage>
        <taxon>Eukaryota</taxon>
        <taxon>Metazoa</taxon>
        <taxon>Echinodermata</taxon>
        <taxon>Eleutherozoa</taxon>
        <taxon>Echinozoa</taxon>
        <taxon>Holothuroidea</taxon>
        <taxon>Aspidochirotacea</taxon>
        <taxon>Aspidochirotida</taxon>
        <taxon>Holothuriidae</taxon>
        <taxon>Holothuria</taxon>
    </lineage>
</organism>
<name>A0A9Q1H2K2_HOLLE</name>